<dbReference type="EMBL" id="CM000760">
    <property type="protein sequence ID" value="OQU92516.1"/>
    <property type="molecule type" value="Genomic_DNA"/>
</dbReference>
<dbReference type="InParanoid" id="A0A1Z5S9W5"/>
<reference evidence="1" key="2">
    <citation type="submission" date="2017-02" db="EMBL/GenBank/DDBJ databases">
        <title>WGS assembly of Sorghum bicolor.</title>
        <authorList>
            <person name="Paterson A."/>
            <person name="Mullet J."/>
            <person name="Bowers J."/>
            <person name="Bruggmann R."/>
            <person name="Dubchak I."/>
            <person name="Grimwood J."/>
            <person name="Gundlach H."/>
            <person name="Haberer G."/>
            <person name="Hellsten U."/>
            <person name="Mitros T."/>
            <person name="Poliakov A."/>
            <person name="Schmutz J."/>
            <person name="Spannagl M."/>
            <person name="Tang H."/>
            <person name="Wang X."/>
            <person name="Wicker T."/>
            <person name="Bharti A."/>
            <person name="Chapman J."/>
            <person name="Feltus F."/>
            <person name="Gowik U."/>
            <person name="Grigoriev I."/>
            <person name="Lyons E."/>
            <person name="Maher C."/>
            <person name="Martis M."/>
            <person name="Narechania A."/>
            <person name="Otillar R."/>
            <person name="Penning B."/>
            <person name="Salamov A."/>
            <person name="Wang Y."/>
            <person name="Zhang L."/>
            <person name="Carpita N."/>
            <person name="Freeling M."/>
            <person name="Gingle A."/>
            <person name="Hash C."/>
            <person name="Keller B."/>
            <person name="Klein P."/>
            <person name="Kresovich S."/>
            <person name="Mccann M."/>
            <person name="Ming R."/>
            <person name="Peterson D."/>
            <person name="Rahman M."/>
            <person name="Ware D."/>
            <person name="Westhoff P."/>
            <person name="Mayer K."/>
            <person name="Messing J."/>
            <person name="Sims D."/>
            <person name="Jenkins J."/>
            <person name="Shu S."/>
            <person name="Rokhsar D."/>
        </authorList>
    </citation>
    <scope>NUCLEOTIDE SEQUENCE</scope>
</reference>
<dbReference type="EMBL" id="CM000760">
    <property type="protein sequence ID" value="OQU92515.1"/>
    <property type="molecule type" value="Genomic_DNA"/>
</dbReference>
<keyword evidence="2" id="KW-1185">Reference proteome</keyword>
<proteinExistence type="predicted"/>
<dbReference type="Gramene" id="OQU92519">
    <property type="protein sequence ID" value="OQU92519"/>
    <property type="gene ID" value="SORBI_3001G354501"/>
</dbReference>
<dbReference type="Gramene" id="OQU92515">
    <property type="protein sequence ID" value="OQU92515"/>
    <property type="gene ID" value="SORBI_3001G354501"/>
</dbReference>
<dbReference type="Proteomes" id="UP000000768">
    <property type="component" value="Chromosome 1"/>
</dbReference>
<protein>
    <submittedName>
        <fullName evidence="1">Uncharacterized protein</fullName>
    </submittedName>
</protein>
<accession>A0A1Z5S9W5</accession>
<sequence length="122" mass="13717">MEAERCLQVHAITTGDEAASLHVRLGDANASHLCCTAIALAHLRGGESSSWHPAGRKSCSRHAGHRHLAQSCTLHMQMPNRQKHSRSMIVGTSMAWLRWLELLIFKRTWTSRVRINITLQNN</sequence>
<reference evidence="1 2" key="1">
    <citation type="journal article" date="2009" name="Nature">
        <title>The Sorghum bicolor genome and the diversification of grasses.</title>
        <authorList>
            <person name="Paterson A.H."/>
            <person name="Bowers J.E."/>
            <person name="Bruggmann R."/>
            <person name="Dubchak I."/>
            <person name="Grimwood J."/>
            <person name="Gundlach H."/>
            <person name="Haberer G."/>
            <person name="Hellsten U."/>
            <person name="Mitros T."/>
            <person name="Poliakov A."/>
            <person name="Schmutz J."/>
            <person name="Spannagl M."/>
            <person name="Tang H."/>
            <person name="Wang X."/>
            <person name="Wicker T."/>
            <person name="Bharti A.K."/>
            <person name="Chapman J."/>
            <person name="Feltus F.A."/>
            <person name="Gowik U."/>
            <person name="Grigoriev I.V."/>
            <person name="Lyons E."/>
            <person name="Maher C.A."/>
            <person name="Martis M."/>
            <person name="Narechania A."/>
            <person name="Otillar R.P."/>
            <person name="Penning B.W."/>
            <person name="Salamov A.A."/>
            <person name="Wang Y."/>
            <person name="Zhang L."/>
            <person name="Carpita N.C."/>
            <person name="Freeling M."/>
            <person name="Gingle A.R."/>
            <person name="Hash C.T."/>
            <person name="Keller B."/>
            <person name="Klein P."/>
            <person name="Kresovich S."/>
            <person name="McCann M.C."/>
            <person name="Ming R."/>
            <person name="Peterson D.G."/>
            <person name="Mehboob-ur-Rahman"/>
            <person name="Ware D."/>
            <person name="Westhoff P."/>
            <person name="Mayer K.F."/>
            <person name="Messing J."/>
            <person name="Rokhsar D.S."/>
        </authorList>
    </citation>
    <scope>NUCLEOTIDE SEQUENCE [LARGE SCALE GENOMIC DNA]</scope>
    <source>
        <strain evidence="2">cv. BTx623</strain>
    </source>
</reference>
<dbReference type="EMBL" id="CM000760">
    <property type="protein sequence ID" value="OQU92519.1"/>
    <property type="molecule type" value="Genomic_DNA"/>
</dbReference>
<dbReference type="ExpressionAtlas" id="A0A1Z5S9W5">
    <property type="expression patterns" value="baseline and differential"/>
</dbReference>
<organism evidence="1 2">
    <name type="scientific">Sorghum bicolor</name>
    <name type="common">Sorghum</name>
    <name type="synonym">Sorghum vulgare</name>
    <dbReference type="NCBI Taxonomy" id="4558"/>
    <lineage>
        <taxon>Eukaryota</taxon>
        <taxon>Viridiplantae</taxon>
        <taxon>Streptophyta</taxon>
        <taxon>Embryophyta</taxon>
        <taxon>Tracheophyta</taxon>
        <taxon>Spermatophyta</taxon>
        <taxon>Magnoliopsida</taxon>
        <taxon>Liliopsida</taxon>
        <taxon>Poales</taxon>
        <taxon>Poaceae</taxon>
        <taxon>PACMAD clade</taxon>
        <taxon>Panicoideae</taxon>
        <taxon>Andropogonodae</taxon>
        <taxon>Andropogoneae</taxon>
        <taxon>Sorghinae</taxon>
        <taxon>Sorghum</taxon>
    </lineage>
</organism>
<dbReference type="AlphaFoldDB" id="A0A1Z5S9W5"/>
<evidence type="ECO:0000313" key="1">
    <source>
        <dbReference type="EMBL" id="OQU92515.1"/>
    </source>
</evidence>
<gene>
    <name evidence="1" type="ORF">SORBI_3001G354501</name>
</gene>
<name>A0A1Z5S9W5_SORBI</name>
<reference evidence="2" key="3">
    <citation type="journal article" date="2018" name="Plant J.">
        <title>The Sorghum bicolor reference genome: improved assembly, gene annotations, a transcriptome atlas, and signatures of genome organization.</title>
        <authorList>
            <person name="McCormick R.F."/>
            <person name="Truong S.K."/>
            <person name="Sreedasyam A."/>
            <person name="Jenkins J."/>
            <person name="Shu S."/>
            <person name="Sims D."/>
            <person name="Kennedy M."/>
            <person name="Amirebrahimi M."/>
            <person name="Weers B.D."/>
            <person name="McKinley B."/>
            <person name="Mattison A."/>
            <person name="Morishige D.T."/>
            <person name="Grimwood J."/>
            <person name="Schmutz J."/>
            <person name="Mullet J.E."/>
        </authorList>
    </citation>
    <scope>NUCLEOTIDE SEQUENCE [LARGE SCALE GENOMIC DNA]</scope>
    <source>
        <strain evidence="2">cv. BTx623</strain>
    </source>
</reference>
<evidence type="ECO:0000313" key="2">
    <source>
        <dbReference type="Proteomes" id="UP000000768"/>
    </source>
</evidence>
<dbReference type="Gramene" id="OQU92516">
    <property type="protein sequence ID" value="OQU92516"/>
    <property type="gene ID" value="SORBI_3001G354501"/>
</dbReference>